<dbReference type="InterPro" id="IPR001054">
    <property type="entry name" value="A/G_cyclase"/>
</dbReference>
<organism evidence="2">
    <name type="scientific">marine metagenome</name>
    <dbReference type="NCBI Taxonomy" id="408172"/>
    <lineage>
        <taxon>unclassified sequences</taxon>
        <taxon>metagenomes</taxon>
        <taxon>ecological metagenomes</taxon>
    </lineage>
</organism>
<proteinExistence type="predicted"/>
<accession>A0A381ZHR0</accession>
<protein>
    <recommendedName>
        <fullName evidence="1">Guanylate cyclase domain-containing protein</fullName>
    </recommendedName>
</protein>
<reference evidence="2" key="1">
    <citation type="submission" date="2018-05" db="EMBL/GenBank/DDBJ databases">
        <authorList>
            <person name="Lanie J.A."/>
            <person name="Ng W.-L."/>
            <person name="Kazmierczak K.M."/>
            <person name="Andrzejewski T.M."/>
            <person name="Davidsen T.M."/>
            <person name="Wayne K.J."/>
            <person name="Tettelin H."/>
            <person name="Glass J.I."/>
            <person name="Rusch D."/>
            <person name="Podicherti R."/>
            <person name="Tsui H.-C.T."/>
            <person name="Winkler M.E."/>
        </authorList>
    </citation>
    <scope>NUCLEOTIDE SEQUENCE</scope>
</reference>
<dbReference type="GO" id="GO:0035556">
    <property type="term" value="P:intracellular signal transduction"/>
    <property type="evidence" value="ECO:0007669"/>
    <property type="project" value="InterPro"/>
</dbReference>
<feature type="non-terminal residue" evidence="2">
    <location>
        <position position="333"/>
    </location>
</feature>
<dbReference type="GO" id="GO:0006171">
    <property type="term" value="P:cAMP biosynthetic process"/>
    <property type="evidence" value="ECO:0007669"/>
    <property type="project" value="TreeGrafter"/>
</dbReference>
<evidence type="ECO:0000259" key="1">
    <source>
        <dbReference type="PROSITE" id="PS50125"/>
    </source>
</evidence>
<dbReference type="Pfam" id="PF00211">
    <property type="entry name" value="Guanylate_cyc"/>
    <property type="match status" value="1"/>
</dbReference>
<gene>
    <name evidence="2" type="ORF">METZ01_LOCUS141593</name>
</gene>
<dbReference type="PROSITE" id="PS50125">
    <property type="entry name" value="GUANYLATE_CYCLASE_2"/>
    <property type="match status" value="1"/>
</dbReference>
<dbReference type="InterPro" id="IPR050697">
    <property type="entry name" value="Adenylyl/Guanylyl_Cyclase_3/4"/>
</dbReference>
<dbReference type="PANTHER" id="PTHR43081">
    <property type="entry name" value="ADENYLATE CYCLASE, TERMINAL-DIFFERENTIATION SPECIFIC-RELATED"/>
    <property type="match status" value="1"/>
</dbReference>
<dbReference type="SUPFAM" id="SSF55073">
    <property type="entry name" value="Nucleotide cyclase"/>
    <property type="match status" value="1"/>
</dbReference>
<dbReference type="CDD" id="cd07302">
    <property type="entry name" value="CHD"/>
    <property type="match status" value="1"/>
</dbReference>
<evidence type="ECO:0000313" key="2">
    <source>
        <dbReference type="EMBL" id="SVA88739.1"/>
    </source>
</evidence>
<dbReference type="Gene3D" id="3.30.70.1230">
    <property type="entry name" value="Nucleotide cyclase"/>
    <property type="match status" value="1"/>
</dbReference>
<dbReference type="InterPro" id="IPR029787">
    <property type="entry name" value="Nucleotide_cyclase"/>
</dbReference>
<feature type="domain" description="Guanylate cyclase" evidence="1">
    <location>
        <begin position="193"/>
        <end position="328"/>
    </location>
</feature>
<sequence>MKIEEFFNQHNIIDLSFFNFRNAITAAYFANDALEVQKVNGNFESFFPVLGNVTNVYFPHVLEQLGVPGGQIEEFINDISEKGSVLIPEVHITVNGDEHVYSLLSTRTRDEAFSYLNGVQGQFVDRTAEWKLKKEREALLEEKLRDREIIEEKSRQLEDLATKLAKYLSPQIYQSIFSEAPGQSKAHARKNLTVFFSDIVQFTDLSDTLEPERLAVVINSYLSEMASIALECGGTIDKFIGDAVLIFFGDPDSDGEIEDALKCLEMAIRMQLRISELQKYWQKQGVSRGLHVRMGITTGYCTVGNFGSEQRLDYTVLGSPVNLAARLQAMAEP</sequence>
<dbReference type="SMART" id="SM00044">
    <property type="entry name" value="CYCc"/>
    <property type="match status" value="1"/>
</dbReference>
<dbReference type="EMBL" id="UINC01021352">
    <property type="protein sequence ID" value="SVA88739.1"/>
    <property type="molecule type" value="Genomic_DNA"/>
</dbReference>
<dbReference type="AlphaFoldDB" id="A0A381ZHR0"/>
<dbReference type="PANTHER" id="PTHR43081:SF18">
    <property type="entry name" value="BLL7624 PROTEIN"/>
    <property type="match status" value="1"/>
</dbReference>
<name>A0A381ZHR0_9ZZZZ</name>